<reference evidence="2" key="2">
    <citation type="submission" date="2011-04" db="EMBL/GenBank/DDBJ databases">
        <authorList>
            <person name="Genoscope - CEA"/>
        </authorList>
    </citation>
    <scope>NUCLEOTIDE SEQUENCE</scope>
    <source>
        <strain evidence="2">R24</strain>
    </source>
</reference>
<dbReference type="EMBL" id="FR854089">
    <property type="protein sequence ID" value="CCA86663.1"/>
    <property type="molecule type" value="Genomic_DNA"/>
</dbReference>
<protein>
    <submittedName>
        <fullName evidence="2">Uncharacterized protein</fullName>
    </submittedName>
</protein>
<organism evidence="2">
    <name type="scientific">Ralstonia syzygii R24</name>
    <dbReference type="NCBI Taxonomy" id="907261"/>
    <lineage>
        <taxon>Bacteria</taxon>
        <taxon>Pseudomonadati</taxon>
        <taxon>Pseudomonadota</taxon>
        <taxon>Betaproteobacteria</taxon>
        <taxon>Burkholderiales</taxon>
        <taxon>Burkholderiaceae</taxon>
        <taxon>Ralstonia</taxon>
        <taxon>Ralstonia solanacearum species complex</taxon>
    </lineage>
</organism>
<name>G3A817_9RALS</name>
<sequence length="67" mass="7298">MHALTAAAIRFGCTDFASAARWSAIGRGTHRGDERMLRWQACPGTPRTRTRGAPHSKGLAPTPRPRT</sequence>
<evidence type="ECO:0000256" key="1">
    <source>
        <dbReference type="SAM" id="MobiDB-lite"/>
    </source>
</evidence>
<accession>G3A817</accession>
<evidence type="ECO:0000313" key="2">
    <source>
        <dbReference type="EMBL" id="CCA86663.1"/>
    </source>
</evidence>
<feature type="region of interest" description="Disordered" evidence="1">
    <location>
        <begin position="42"/>
        <end position="67"/>
    </location>
</feature>
<proteinExistence type="predicted"/>
<gene>
    <name evidence="2" type="ORF">RALSY_40894</name>
</gene>
<reference evidence="2" key="1">
    <citation type="journal article" date="2011" name="PLoS ONE">
        <title>Ralstonia syzygii, the Blood Disease Bacterium and some Asian R. solanacearum strains form a single genomic species despite divergent lifestyles.</title>
        <authorList>
            <person name="Remenant B."/>
            <person name="de Cambiaire J.C."/>
            <person name="Cellier G."/>
            <person name="Jacobs J.M."/>
            <person name="Mangenot S."/>
            <person name="Barbe V."/>
            <person name="Lajus A."/>
            <person name="Vallenet D."/>
            <person name="Medigue C."/>
            <person name="Fegan M."/>
            <person name="Allen C."/>
            <person name="Prior P."/>
        </authorList>
    </citation>
    <scope>NUCLEOTIDE SEQUENCE</scope>
    <source>
        <strain evidence="2">R24</strain>
    </source>
</reference>
<dbReference type="AlphaFoldDB" id="G3A817"/>